<gene>
    <name evidence="2" type="ORF">S12H4_16741</name>
</gene>
<feature type="transmembrane region" description="Helical" evidence="1">
    <location>
        <begin position="7"/>
        <end position="25"/>
    </location>
</feature>
<keyword evidence="1" id="KW-1133">Transmembrane helix</keyword>
<feature type="transmembrane region" description="Helical" evidence="1">
    <location>
        <begin position="31"/>
        <end position="51"/>
    </location>
</feature>
<name>X1SZ33_9ZZZZ</name>
<dbReference type="AlphaFoldDB" id="X1SZ33"/>
<keyword evidence="1" id="KW-0472">Membrane</keyword>
<sequence>MSRRKVIGWLLFALGIPFYFVATVVSKEITGHFTIGIFITALIMGGGWLLAHPKKRLK</sequence>
<comment type="caution">
    <text evidence="2">The sequence shown here is derived from an EMBL/GenBank/DDBJ whole genome shotgun (WGS) entry which is preliminary data.</text>
</comment>
<organism evidence="2">
    <name type="scientific">marine sediment metagenome</name>
    <dbReference type="NCBI Taxonomy" id="412755"/>
    <lineage>
        <taxon>unclassified sequences</taxon>
        <taxon>metagenomes</taxon>
        <taxon>ecological metagenomes</taxon>
    </lineage>
</organism>
<reference evidence="2" key="1">
    <citation type="journal article" date="2014" name="Front. Microbiol.">
        <title>High frequency of phylogenetically diverse reductive dehalogenase-homologous genes in deep subseafloor sedimentary metagenomes.</title>
        <authorList>
            <person name="Kawai M."/>
            <person name="Futagami T."/>
            <person name="Toyoda A."/>
            <person name="Takaki Y."/>
            <person name="Nishi S."/>
            <person name="Hori S."/>
            <person name="Arai W."/>
            <person name="Tsubouchi T."/>
            <person name="Morono Y."/>
            <person name="Uchiyama I."/>
            <person name="Ito T."/>
            <person name="Fujiyama A."/>
            <person name="Inagaki F."/>
            <person name="Takami H."/>
        </authorList>
    </citation>
    <scope>NUCLEOTIDE SEQUENCE</scope>
    <source>
        <strain evidence="2">Expedition CK06-06</strain>
    </source>
</reference>
<keyword evidence="1" id="KW-0812">Transmembrane</keyword>
<accession>X1SZ33</accession>
<protein>
    <submittedName>
        <fullName evidence="2">Uncharacterized protein</fullName>
    </submittedName>
</protein>
<evidence type="ECO:0000256" key="1">
    <source>
        <dbReference type="SAM" id="Phobius"/>
    </source>
</evidence>
<evidence type="ECO:0000313" key="2">
    <source>
        <dbReference type="EMBL" id="GAI80595.1"/>
    </source>
</evidence>
<dbReference type="EMBL" id="BARW01008120">
    <property type="protein sequence ID" value="GAI80595.1"/>
    <property type="molecule type" value="Genomic_DNA"/>
</dbReference>
<proteinExistence type="predicted"/>